<sequence>FSPEVQTYGTIGLLSIIKKYDIKPTEEEKRILDYLKDKNSDIMSCSDCVIEPTKFVDIIKFYQ</sequence>
<dbReference type="Proteomes" id="UP001597011">
    <property type="component" value="Unassembled WGS sequence"/>
</dbReference>
<evidence type="ECO:0000313" key="1">
    <source>
        <dbReference type="EMBL" id="MFD0837260.1"/>
    </source>
</evidence>
<feature type="non-terminal residue" evidence="1">
    <location>
        <position position="1"/>
    </location>
</feature>
<organism evidence="1 2">
    <name type="scientific">Mariniflexile aquimaris</name>
    <dbReference type="NCBI Taxonomy" id="881009"/>
    <lineage>
        <taxon>Bacteria</taxon>
        <taxon>Pseudomonadati</taxon>
        <taxon>Bacteroidota</taxon>
        <taxon>Flavobacteriia</taxon>
        <taxon>Flavobacteriales</taxon>
        <taxon>Flavobacteriaceae</taxon>
        <taxon>Mariniflexile</taxon>
    </lineage>
</organism>
<name>A0ABW3BXG9_9FLAO</name>
<protein>
    <submittedName>
        <fullName evidence="1">Uncharacterized protein</fullName>
    </submittedName>
</protein>
<accession>A0ABW3BXG9</accession>
<dbReference type="EMBL" id="JBHTIB010000026">
    <property type="protein sequence ID" value="MFD0837260.1"/>
    <property type="molecule type" value="Genomic_DNA"/>
</dbReference>
<proteinExistence type="predicted"/>
<gene>
    <name evidence="1" type="ORF">ACFQ0I_15885</name>
</gene>
<comment type="caution">
    <text evidence="1">The sequence shown here is derived from an EMBL/GenBank/DDBJ whole genome shotgun (WGS) entry which is preliminary data.</text>
</comment>
<keyword evidence="2" id="KW-1185">Reference proteome</keyword>
<evidence type="ECO:0000313" key="2">
    <source>
        <dbReference type="Proteomes" id="UP001597011"/>
    </source>
</evidence>
<reference evidence="2" key="1">
    <citation type="journal article" date="2019" name="Int. J. Syst. Evol. Microbiol.">
        <title>The Global Catalogue of Microorganisms (GCM) 10K type strain sequencing project: providing services to taxonomists for standard genome sequencing and annotation.</title>
        <authorList>
            <consortium name="The Broad Institute Genomics Platform"/>
            <consortium name="The Broad Institute Genome Sequencing Center for Infectious Disease"/>
            <person name="Wu L."/>
            <person name="Ma J."/>
        </authorList>
    </citation>
    <scope>NUCLEOTIDE SEQUENCE [LARGE SCALE GENOMIC DNA]</scope>
    <source>
        <strain evidence="2">CCUG 60529</strain>
    </source>
</reference>
<dbReference type="RefSeq" id="WP_379943944.1">
    <property type="nucleotide sequence ID" value="NZ_JBHTIB010000026.1"/>
</dbReference>